<sequence length="195" mass="22847">MYNCLLEQFPTEYRGSAINTSFRVGIALTLLTEDTRFPEDIKLLKAFDLLYKDKVPDFETAFNGMMWFLSCGKSEVYYLEDEINETNEKYLDFQFDAFDIYGAFLVAGVDLHKSNMHWFKFMAFLNNLGDCPLSQKISYRATDTSKMKGDTKKYYIDLKSKFKIKTQVTKEERDAYLAEQKEKFGSYYYKLLGGK</sequence>
<dbReference type="EMBL" id="BK014993">
    <property type="protein sequence ID" value="DAD86038.1"/>
    <property type="molecule type" value="Genomic_DNA"/>
</dbReference>
<reference evidence="1" key="1">
    <citation type="journal article" date="2021" name="Proc. Natl. Acad. Sci. U.S.A.">
        <title>A Catalog of Tens of Thousands of Viruses from Human Metagenomes Reveals Hidden Associations with Chronic Diseases.</title>
        <authorList>
            <person name="Tisza M.J."/>
            <person name="Buck C.B."/>
        </authorList>
    </citation>
    <scope>NUCLEOTIDE SEQUENCE</scope>
    <source>
        <strain evidence="1">CtoSr5</strain>
    </source>
</reference>
<accession>A0A8S5MUL6</accession>
<protein>
    <submittedName>
        <fullName evidence="1">Uncharacterized protein</fullName>
    </submittedName>
</protein>
<dbReference type="InterPro" id="IPR009660">
    <property type="entry name" value="Phage_A500_Gp15"/>
</dbReference>
<name>A0A8S5MUL6_9CAUD</name>
<evidence type="ECO:0000313" key="1">
    <source>
        <dbReference type="EMBL" id="DAD86038.1"/>
    </source>
</evidence>
<dbReference type="Pfam" id="PF06854">
    <property type="entry name" value="Phage_Gp15"/>
    <property type="match status" value="1"/>
</dbReference>
<proteinExistence type="predicted"/>
<organism evidence="1">
    <name type="scientific">Siphoviridae sp. ctoSr5</name>
    <dbReference type="NCBI Taxonomy" id="2826460"/>
    <lineage>
        <taxon>Viruses</taxon>
        <taxon>Duplodnaviria</taxon>
        <taxon>Heunggongvirae</taxon>
        <taxon>Uroviricota</taxon>
        <taxon>Caudoviricetes</taxon>
    </lineage>
</organism>